<proteinExistence type="predicted"/>
<accession>A0A5E7LKV6</accession>
<dbReference type="SUPFAM" id="SSF101874">
    <property type="entry name" value="YceI-like"/>
    <property type="match status" value="1"/>
</dbReference>
<dbReference type="SMART" id="SM00867">
    <property type="entry name" value="YceI"/>
    <property type="match status" value="1"/>
</dbReference>
<organism evidence="3 4">
    <name type="scientific">Pseudomonas fluorescens</name>
    <dbReference type="NCBI Taxonomy" id="294"/>
    <lineage>
        <taxon>Bacteria</taxon>
        <taxon>Pseudomonadati</taxon>
        <taxon>Pseudomonadota</taxon>
        <taxon>Gammaproteobacteria</taxon>
        <taxon>Pseudomonadales</taxon>
        <taxon>Pseudomonadaceae</taxon>
        <taxon>Pseudomonas</taxon>
    </lineage>
</organism>
<dbReference type="AlphaFoldDB" id="A0A5E7LKV6"/>
<name>A0A5E7LKV6_PSEFL</name>
<dbReference type="InterPro" id="IPR036761">
    <property type="entry name" value="TTHA0802/YceI-like_sf"/>
</dbReference>
<dbReference type="PANTHER" id="PTHR34406">
    <property type="entry name" value="PROTEIN YCEI"/>
    <property type="match status" value="1"/>
</dbReference>
<feature type="chain" id="PRO_5022991807" evidence="1">
    <location>
        <begin position="26"/>
        <end position="189"/>
    </location>
</feature>
<dbReference type="Gene3D" id="2.40.128.110">
    <property type="entry name" value="Lipid/polyisoprenoid-binding, YceI-like"/>
    <property type="match status" value="1"/>
</dbReference>
<dbReference type="Pfam" id="PF04264">
    <property type="entry name" value="YceI"/>
    <property type="match status" value="1"/>
</dbReference>
<protein>
    <submittedName>
        <fullName evidence="3">Protein YceI</fullName>
    </submittedName>
</protein>
<feature type="domain" description="Lipid/polyisoprenoid-binding YceI-like" evidence="2">
    <location>
        <begin position="27"/>
        <end position="187"/>
    </location>
</feature>
<reference evidence="3 4" key="1">
    <citation type="submission" date="2019-09" db="EMBL/GenBank/DDBJ databases">
        <authorList>
            <person name="Chandra G."/>
            <person name="Truman W A."/>
        </authorList>
    </citation>
    <scope>NUCLEOTIDE SEQUENCE [LARGE SCALE GENOMIC DNA]</scope>
    <source>
        <strain evidence="3">PS880</strain>
    </source>
</reference>
<dbReference type="OrthoDB" id="1247465at2"/>
<evidence type="ECO:0000259" key="2">
    <source>
        <dbReference type="SMART" id="SM00867"/>
    </source>
</evidence>
<dbReference type="RefSeq" id="WP_150780723.1">
    <property type="nucleotide sequence ID" value="NZ_CABVIH010000017.1"/>
</dbReference>
<evidence type="ECO:0000313" key="4">
    <source>
        <dbReference type="Proteomes" id="UP000375525"/>
    </source>
</evidence>
<dbReference type="InterPro" id="IPR007372">
    <property type="entry name" value="Lipid/polyisoprenoid-bd_YceI"/>
</dbReference>
<keyword evidence="1" id="KW-0732">Signal</keyword>
<dbReference type="Proteomes" id="UP000375525">
    <property type="component" value="Unassembled WGS sequence"/>
</dbReference>
<dbReference type="PANTHER" id="PTHR34406:SF1">
    <property type="entry name" value="PROTEIN YCEI"/>
    <property type="match status" value="1"/>
</dbReference>
<sequence length="189" mass="20589" precursor="true">MTVRFPRLAVLAALFTFGFLPCAQAVQYTQVNQAASKISFTYKQFSSRVYGTFEKFEASLDFDTTNPAAAHASLTIQLDSINAGSSDANAELQKPAWFDSAAYPVATFESTDVKALGDDKYTIVGKLTLRGVTREVAVPVHLKAEKAVGIFDGQLTLKRSDFKVGDGEYADAVVSDDINIRFKMVAPQQ</sequence>
<dbReference type="EMBL" id="CABVIH010000017">
    <property type="protein sequence ID" value="VVP14369.1"/>
    <property type="molecule type" value="Genomic_DNA"/>
</dbReference>
<evidence type="ECO:0000256" key="1">
    <source>
        <dbReference type="SAM" id="SignalP"/>
    </source>
</evidence>
<feature type="signal peptide" evidence="1">
    <location>
        <begin position="1"/>
        <end position="25"/>
    </location>
</feature>
<evidence type="ECO:0000313" key="3">
    <source>
        <dbReference type="EMBL" id="VVP14369.1"/>
    </source>
</evidence>
<gene>
    <name evidence="3" type="primary">yceI_1</name>
    <name evidence="3" type="ORF">PS880_03483</name>
</gene>